<evidence type="ECO:0000259" key="1">
    <source>
        <dbReference type="Pfam" id="PF13521"/>
    </source>
</evidence>
<dbReference type="InterPro" id="IPR027417">
    <property type="entry name" value="P-loop_NTPase"/>
</dbReference>
<keyword evidence="3" id="KW-1185">Reference proteome</keyword>
<comment type="caution">
    <text evidence="2">The sequence shown here is derived from an EMBL/GenBank/DDBJ whole genome shotgun (WGS) entry which is preliminary data.</text>
</comment>
<dbReference type="EMBL" id="BONI01000104">
    <property type="protein sequence ID" value="GIG10883.1"/>
    <property type="molecule type" value="Genomic_DNA"/>
</dbReference>
<reference evidence="2 3" key="1">
    <citation type="submission" date="2021-01" db="EMBL/GenBank/DDBJ databases">
        <title>Whole genome shotgun sequence of Catellatospora coxensis NBRC 107359.</title>
        <authorList>
            <person name="Komaki H."/>
            <person name="Tamura T."/>
        </authorList>
    </citation>
    <scope>NUCLEOTIDE SEQUENCE [LARGE SCALE GENOMIC DNA]</scope>
    <source>
        <strain evidence="2 3">NBRC 107359</strain>
    </source>
</reference>
<dbReference type="Pfam" id="PF13521">
    <property type="entry name" value="AAA_28"/>
    <property type="match status" value="1"/>
</dbReference>
<dbReference type="RefSeq" id="WP_203698842.1">
    <property type="nucleotide sequence ID" value="NZ_BAAALC010000005.1"/>
</dbReference>
<name>A0A8J3KY68_9ACTN</name>
<dbReference type="AlphaFoldDB" id="A0A8J3KY68"/>
<dbReference type="InterPro" id="IPR038727">
    <property type="entry name" value="NadR/Ttd14_AAA_dom"/>
</dbReference>
<proteinExistence type="predicted"/>
<sequence length="202" mass="21919">MPVRGCIVIAIEGTHACGKTTLVHALTAHYRAQGVNVACTGEPARTSPFSEEVVIYGRGDFDLAFEVDLFGAQLSTQLRAARHHQLLICDKTVMNVLAYAGLVLNTEPGSMEANVLAAMRGFCRAWSPVYDAVFFCPDKYEQPNDPFRAKVTHLQDATAIAVHDACTQSGAKLHDLPRGMSVEARVAWITQRVSPMLGAMTS</sequence>
<protein>
    <recommendedName>
        <fullName evidence="1">NadR/Ttd14 AAA domain-containing protein</fullName>
    </recommendedName>
</protein>
<gene>
    <name evidence="2" type="ORF">Cco03nite_75830</name>
</gene>
<feature type="domain" description="NadR/Ttd14 AAA" evidence="1">
    <location>
        <begin position="9"/>
        <end position="184"/>
    </location>
</feature>
<dbReference type="Gene3D" id="3.40.50.300">
    <property type="entry name" value="P-loop containing nucleotide triphosphate hydrolases"/>
    <property type="match status" value="1"/>
</dbReference>
<evidence type="ECO:0000313" key="2">
    <source>
        <dbReference type="EMBL" id="GIG10883.1"/>
    </source>
</evidence>
<dbReference type="SUPFAM" id="SSF52540">
    <property type="entry name" value="P-loop containing nucleoside triphosphate hydrolases"/>
    <property type="match status" value="1"/>
</dbReference>
<accession>A0A8J3KY68</accession>
<evidence type="ECO:0000313" key="3">
    <source>
        <dbReference type="Proteomes" id="UP000630887"/>
    </source>
</evidence>
<dbReference type="Proteomes" id="UP000630887">
    <property type="component" value="Unassembled WGS sequence"/>
</dbReference>
<organism evidence="2 3">
    <name type="scientific">Catellatospora coxensis</name>
    <dbReference type="NCBI Taxonomy" id="310354"/>
    <lineage>
        <taxon>Bacteria</taxon>
        <taxon>Bacillati</taxon>
        <taxon>Actinomycetota</taxon>
        <taxon>Actinomycetes</taxon>
        <taxon>Micromonosporales</taxon>
        <taxon>Micromonosporaceae</taxon>
        <taxon>Catellatospora</taxon>
    </lineage>
</organism>